<evidence type="ECO:0000256" key="3">
    <source>
        <dbReference type="ARBA" id="ARBA00022771"/>
    </source>
</evidence>
<dbReference type="Proteomes" id="UP000324897">
    <property type="component" value="Chromosome 7"/>
</dbReference>
<keyword evidence="2" id="KW-0479">Metal-binding</keyword>
<dbReference type="Pfam" id="PF04057">
    <property type="entry name" value="Rep-A_N"/>
    <property type="match status" value="1"/>
</dbReference>
<dbReference type="GO" id="GO:0005634">
    <property type="term" value="C:nucleus"/>
    <property type="evidence" value="ECO:0007669"/>
    <property type="project" value="InterPro"/>
</dbReference>
<dbReference type="InterPro" id="IPR013955">
    <property type="entry name" value="Rep_factor-A_C"/>
</dbReference>
<proteinExistence type="inferred from homology"/>
<keyword evidence="4" id="KW-0862">Zinc</keyword>
<evidence type="ECO:0008006" key="10">
    <source>
        <dbReference type="Google" id="ProtNLM"/>
    </source>
</evidence>
<feature type="non-terminal residue" evidence="8">
    <location>
        <position position="1"/>
    </location>
</feature>
<gene>
    <name evidence="8" type="ORF">EJB05_34403</name>
</gene>
<sequence>MEAGLSRGALAKIWASEDGAHTVDQPPVLQVTDLRPLAPERCPPLFRMALSDGVRSVLGILPASFNHLVTDSALGRGTVLRLLEYTCTTVLNRRIFIFIQFKIVQTDFKLTEYGVGTQLSSTALRPAKKKRSANNIAYAEYCEESHFACQGIEADPMRKTVAQINAENWICLDQEEFIIVKATPTFVDKENICYTACPLVVNGKQCRMEVSSSEEGWWHCNRCNQSFVTCDYRYKILLELKDSTGTTYATASKQAGEDIFGRSAMELYRMKCEEKDCAQFDNIVRGVLFHNFLFKIKFPKCTIVKAGKVNPSTESRCLLREIHELKESSGSTKVCRTSVGSRIGFSYLEAQQRVSNVIRDPYGMRRCDTWDLVSQTGSNSM</sequence>
<evidence type="ECO:0000256" key="2">
    <source>
        <dbReference type="ARBA" id="ARBA00022723"/>
    </source>
</evidence>
<accession>A0A5J9U3S4</accession>
<dbReference type="OrthoDB" id="682525at2759"/>
<keyword evidence="5" id="KW-0238">DNA-binding</keyword>
<evidence type="ECO:0000313" key="8">
    <source>
        <dbReference type="EMBL" id="TVU18313.1"/>
    </source>
</evidence>
<reference evidence="8 9" key="1">
    <citation type="journal article" date="2019" name="Sci. Rep.">
        <title>A high-quality genome of Eragrostis curvula grass provides insights into Poaceae evolution and supports new strategies to enhance forage quality.</title>
        <authorList>
            <person name="Carballo J."/>
            <person name="Santos B.A.C.M."/>
            <person name="Zappacosta D."/>
            <person name="Garbus I."/>
            <person name="Selva J.P."/>
            <person name="Gallo C.A."/>
            <person name="Diaz A."/>
            <person name="Albertini E."/>
            <person name="Caccamo M."/>
            <person name="Echenique V."/>
        </authorList>
    </citation>
    <scope>NUCLEOTIDE SEQUENCE [LARGE SCALE GENOMIC DNA]</scope>
    <source>
        <strain evidence="9">cv. Victoria</strain>
        <tissue evidence="8">Leaf</tissue>
    </source>
</reference>
<evidence type="ECO:0000256" key="1">
    <source>
        <dbReference type="ARBA" id="ARBA00005690"/>
    </source>
</evidence>
<dbReference type="GO" id="GO:0006260">
    <property type="term" value="P:DNA replication"/>
    <property type="evidence" value="ECO:0007669"/>
    <property type="project" value="InterPro"/>
</dbReference>
<dbReference type="InterPro" id="IPR047192">
    <property type="entry name" value="Euk_RPA1_DBD_C"/>
</dbReference>
<organism evidence="8 9">
    <name type="scientific">Eragrostis curvula</name>
    <name type="common">weeping love grass</name>
    <dbReference type="NCBI Taxonomy" id="38414"/>
    <lineage>
        <taxon>Eukaryota</taxon>
        <taxon>Viridiplantae</taxon>
        <taxon>Streptophyta</taxon>
        <taxon>Embryophyta</taxon>
        <taxon>Tracheophyta</taxon>
        <taxon>Spermatophyta</taxon>
        <taxon>Magnoliopsida</taxon>
        <taxon>Liliopsida</taxon>
        <taxon>Poales</taxon>
        <taxon>Poaceae</taxon>
        <taxon>PACMAD clade</taxon>
        <taxon>Chloridoideae</taxon>
        <taxon>Eragrostideae</taxon>
        <taxon>Eragrostidinae</taxon>
        <taxon>Eragrostis</taxon>
    </lineage>
</organism>
<keyword evidence="9" id="KW-1185">Reference proteome</keyword>
<feature type="domain" description="Replication factor-A protein 1 N-terminal" evidence="6">
    <location>
        <begin position="5"/>
        <end position="105"/>
    </location>
</feature>
<evidence type="ECO:0000256" key="5">
    <source>
        <dbReference type="ARBA" id="ARBA00023125"/>
    </source>
</evidence>
<dbReference type="GO" id="GO:0003677">
    <property type="term" value="F:DNA binding"/>
    <property type="evidence" value="ECO:0007669"/>
    <property type="project" value="UniProtKB-KW"/>
</dbReference>
<dbReference type="AlphaFoldDB" id="A0A5J9U3S4"/>
<dbReference type="GO" id="GO:0008270">
    <property type="term" value="F:zinc ion binding"/>
    <property type="evidence" value="ECO:0007669"/>
    <property type="project" value="UniProtKB-KW"/>
</dbReference>
<evidence type="ECO:0000313" key="9">
    <source>
        <dbReference type="Proteomes" id="UP000324897"/>
    </source>
</evidence>
<dbReference type="SUPFAM" id="SSF50249">
    <property type="entry name" value="Nucleic acid-binding proteins"/>
    <property type="match status" value="2"/>
</dbReference>
<dbReference type="Gene3D" id="2.40.50.140">
    <property type="entry name" value="Nucleic acid-binding proteins"/>
    <property type="match status" value="2"/>
</dbReference>
<evidence type="ECO:0000256" key="4">
    <source>
        <dbReference type="ARBA" id="ARBA00022833"/>
    </source>
</evidence>
<dbReference type="InterPro" id="IPR007199">
    <property type="entry name" value="Rep_factor-A_N"/>
</dbReference>
<keyword evidence="3" id="KW-0863">Zinc-finger</keyword>
<comment type="caution">
    <text evidence="8">The sequence shown here is derived from an EMBL/GenBank/DDBJ whole genome shotgun (WGS) entry which is preliminary data.</text>
</comment>
<dbReference type="Gramene" id="TVU18313">
    <property type="protein sequence ID" value="TVU18313"/>
    <property type="gene ID" value="EJB05_34403"/>
</dbReference>
<dbReference type="EMBL" id="RWGY01000029">
    <property type="protein sequence ID" value="TVU18313.1"/>
    <property type="molecule type" value="Genomic_DNA"/>
</dbReference>
<comment type="similarity">
    <text evidence="1">Belongs to the replication factor A protein 1 family.</text>
</comment>
<dbReference type="Pfam" id="PF08646">
    <property type="entry name" value="Rep_fac-A_C"/>
    <property type="match status" value="1"/>
</dbReference>
<dbReference type="InterPro" id="IPR012340">
    <property type="entry name" value="NA-bd_OB-fold"/>
</dbReference>
<evidence type="ECO:0000259" key="6">
    <source>
        <dbReference type="Pfam" id="PF04057"/>
    </source>
</evidence>
<dbReference type="CDD" id="cd04476">
    <property type="entry name" value="RPA1_DBD_C"/>
    <property type="match status" value="1"/>
</dbReference>
<feature type="domain" description="Replication factor A C-terminal" evidence="7">
    <location>
        <begin position="177"/>
        <end position="298"/>
    </location>
</feature>
<name>A0A5J9U3S4_9POAL</name>
<protein>
    <recommendedName>
        <fullName evidence="10">Replication factor A C-terminal domain-containing protein</fullName>
    </recommendedName>
</protein>
<evidence type="ECO:0000259" key="7">
    <source>
        <dbReference type="Pfam" id="PF08646"/>
    </source>
</evidence>